<reference evidence="1 2" key="1">
    <citation type="submission" date="2015-05" db="EMBL/GenBank/DDBJ databases">
        <title>A genomic and transcriptomic approach to investigate the blue pigment phenotype in Pseudomonas fluorescens.</title>
        <authorList>
            <person name="Andreani N.A."/>
            <person name="Cardazzo B."/>
        </authorList>
    </citation>
    <scope>NUCLEOTIDE SEQUENCE [LARGE SCALE GENOMIC DNA]</scope>
    <source>
        <strain evidence="1 2">Ps_22</strain>
    </source>
</reference>
<comment type="caution">
    <text evidence="1">The sequence shown here is derived from an EMBL/GenBank/DDBJ whole genome shotgun (WGS) entry which is preliminary data.</text>
</comment>
<dbReference type="Proteomes" id="UP000061348">
    <property type="component" value="Unassembled WGS sequence"/>
</dbReference>
<accession>A0A109LGC4</accession>
<dbReference type="EMBL" id="LCYA01000078">
    <property type="protein sequence ID" value="KWV87156.1"/>
    <property type="molecule type" value="Genomic_DNA"/>
</dbReference>
<name>A0A109LGC4_PSEFL</name>
<gene>
    <name evidence="1" type="ORF">PFLmoz3_03003</name>
</gene>
<protein>
    <submittedName>
        <fullName evidence="1">Uncharacterized protein</fullName>
    </submittedName>
</protein>
<organism evidence="1 2">
    <name type="scientific">Pseudomonas fluorescens</name>
    <dbReference type="NCBI Taxonomy" id="294"/>
    <lineage>
        <taxon>Bacteria</taxon>
        <taxon>Pseudomonadati</taxon>
        <taxon>Pseudomonadota</taxon>
        <taxon>Gammaproteobacteria</taxon>
        <taxon>Pseudomonadales</taxon>
        <taxon>Pseudomonadaceae</taxon>
        <taxon>Pseudomonas</taxon>
    </lineage>
</organism>
<dbReference type="AlphaFoldDB" id="A0A109LGC4"/>
<proteinExistence type="predicted"/>
<evidence type="ECO:0000313" key="2">
    <source>
        <dbReference type="Proteomes" id="UP000061348"/>
    </source>
</evidence>
<sequence length="118" mass="13043">MRFHASGEVTLGQVRQFVGQYRRVFAFGLCIEKQAAVDPDDPTGSRKGVELWAVDQDEFQAPVIDLAGLHQLVHAGFNVILELRIIELRNLAAQVGQPGAAQLVFLLRRDYGRAGVTK</sequence>
<evidence type="ECO:0000313" key="1">
    <source>
        <dbReference type="EMBL" id="KWV87156.1"/>
    </source>
</evidence>